<dbReference type="AlphaFoldDB" id="A0A077M438"/>
<evidence type="ECO:0000256" key="4">
    <source>
        <dbReference type="ARBA" id="ARBA00022475"/>
    </source>
</evidence>
<evidence type="ECO:0000256" key="8">
    <source>
        <dbReference type="RuleBase" id="RU363041"/>
    </source>
</evidence>
<evidence type="ECO:0000256" key="2">
    <source>
        <dbReference type="ARBA" id="ARBA00009142"/>
    </source>
</evidence>
<dbReference type="Proteomes" id="UP000035721">
    <property type="component" value="Unassembled WGS sequence"/>
</dbReference>
<dbReference type="PANTHER" id="PTHR30269:SF23">
    <property type="entry name" value="MEMBRANE TRANSPORTER PROTEIN YDHB-RELATED"/>
    <property type="match status" value="1"/>
</dbReference>
<dbReference type="Pfam" id="PF01925">
    <property type="entry name" value="TauE"/>
    <property type="match status" value="1"/>
</dbReference>
<dbReference type="RefSeq" id="WP_048551084.1">
    <property type="nucleotide sequence ID" value="NZ_HF570958.1"/>
</dbReference>
<feature type="transmembrane region" description="Helical" evidence="8">
    <location>
        <begin position="41"/>
        <end position="60"/>
    </location>
</feature>
<dbReference type="STRING" id="1194083.BN12_380006"/>
<keyword evidence="7 8" id="KW-0472">Membrane</keyword>
<dbReference type="InterPro" id="IPR052017">
    <property type="entry name" value="TSUP"/>
</dbReference>
<feature type="transmembrane region" description="Helical" evidence="8">
    <location>
        <begin position="188"/>
        <end position="211"/>
    </location>
</feature>
<keyword evidence="6 8" id="KW-1133">Transmembrane helix</keyword>
<evidence type="ECO:0000256" key="3">
    <source>
        <dbReference type="ARBA" id="ARBA00022448"/>
    </source>
</evidence>
<gene>
    <name evidence="9" type="ORF">BN12_380006</name>
</gene>
<evidence type="ECO:0000313" key="10">
    <source>
        <dbReference type="Proteomes" id="UP000035721"/>
    </source>
</evidence>
<comment type="similarity">
    <text evidence="2 8">Belongs to the 4-toluene sulfonate uptake permease (TSUP) (TC 2.A.102) family.</text>
</comment>
<dbReference type="PANTHER" id="PTHR30269">
    <property type="entry name" value="TRANSMEMBRANE PROTEIN YFCA"/>
    <property type="match status" value="1"/>
</dbReference>
<proteinExistence type="inferred from homology"/>
<accession>A0A077M438</accession>
<evidence type="ECO:0000256" key="1">
    <source>
        <dbReference type="ARBA" id="ARBA00004651"/>
    </source>
</evidence>
<evidence type="ECO:0000256" key="6">
    <source>
        <dbReference type="ARBA" id="ARBA00022989"/>
    </source>
</evidence>
<keyword evidence="10" id="KW-1185">Reference proteome</keyword>
<feature type="transmembrane region" description="Helical" evidence="8">
    <location>
        <begin position="150"/>
        <end position="176"/>
    </location>
</feature>
<name>A0A077M438_9MICO</name>
<evidence type="ECO:0000256" key="5">
    <source>
        <dbReference type="ARBA" id="ARBA00022692"/>
    </source>
</evidence>
<feature type="transmembrane region" description="Helical" evidence="8">
    <location>
        <begin position="95"/>
        <end position="113"/>
    </location>
</feature>
<organism evidence="9 10">
    <name type="scientific">Nostocoides japonicum T1-X7</name>
    <dbReference type="NCBI Taxonomy" id="1194083"/>
    <lineage>
        <taxon>Bacteria</taxon>
        <taxon>Bacillati</taxon>
        <taxon>Actinomycetota</taxon>
        <taxon>Actinomycetes</taxon>
        <taxon>Micrococcales</taxon>
        <taxon>Intrasporangiaceae</taxon>
        <taxon>Nostocoides</taxon>
    </lineage>
</organism>
<dbReference type="GO" id="GO:0005886">
    <property type="term" value="C:plasma membrane"/>
    <property type="evidence" value="ECO:0007669"/>
    <property type="project" value="UniProtKB-SubCell"/>
</dbReference>
<comment type="caution">
    <text evidence="9">The sequence shown here is derived from an EMBL/GenBank/DDBJ whole genome shotgun (WGS) entry which is preliminary data.</text>
</comment>
<evidence type="ECO:0000256" key="7">
    <source>
        <dbReference type="ARBA" id="ARBA00023136"/>
    </source>
</evidence>
<protein>
    <recommendedName>
        <fullName evidence="8">Probable membrane transporter protein</fullName>
    </recommendedName>
</protein>
<keyword evidence="4 8" id="KW-1003">Cell membrane</keyword>
<feature type="transmembrane region" description="Helical" evidence="8">
    <location>
        <begin position="72"/>
        <end position="89"/>
    </location>
</feature>
<reference evidence="9 10" key="1">
    <citation type="journal article" date="2013" name="ISME J.">
        <title>A metabolic model for members of the genus Tetrasphaera involved in enhanced biological phosphorus removal.</title>
        <authorList>
            <person name="Kristiansen R."/>
            <person name="Nguyen H.T.T."/>
            <person name="Saunders A.M."/>
            <person name="Nielsen J.L."/>
            <person name="Wimmer R."/>
            <person name="Le V.Q."/>
            <person name="McIlroy S.J."/>
            <person name="Petrovski S."/>
            <person name="Seviour R.J."/>
            <person name="Calteau A."/>
            <person name="Nielsen K.L."/>
            <person name="Nielsen P.H."/>
        </authorList>
    </citation>
    <scope>NUCLEOTIDE SEQUENCE [LARGE SCALE GENOMIC DNA]</scope>
    <source>
        <strain evidence="9 10">T1-X7</strain>
    </source>
</reference>
<dbReference type="EMBL" id="CAJB01000312">
    <property type="protein sequence ID" value="CCH78924.1"/>
    <property type="molecule type" value="Genomic_DNA"/>
</dbReference>
<sequence length="262" mass="27676">MLTAILFVVAALIVGYSKTAVGGLAVLSVVIFASLLPAKQSTGALLLVLIVGDLVAVWHYRRDADWSLIRELLPLVVPGLALGAAFLAVVDDAVLRRSIGVLLLVLCALQLFLQVRARRPTSVVVVTADGEDRVRTATGPSSATRRRGPALLAGLGAGFATMTANAAGAVMTLFFVSRGVEKRRFVGTGAWFFLGVNLTKVPFSLGLGLIHLADLRRAVLLAPAVILGGWLGLHTIRRISQVRFEQVVLLASALSATVLVVR</sequence>
<evidence type="ECO:0000313" key="9">
    <source>
        <dbReference type="EMBL" id="CCH78924.1"/>
    </source>
</evidence>
<comment type="subcellular location">
    <subcellularLocation>
        <location evidence="1 8">Cell membrane</location>
        <topology evidence="1 8">Multi-pass membrane protein</topology>
    </subcellularLocation>
</comment>
<dbReference type="InterPro" id="IPR002781">
    <property type="entry name" value="TM_pro_TauE-like"/>
</dbReference>
<keyword evidence="3" id="KW-0813">Transport</keyword>
<dbReference type="OrthoDB" id="9801058at2"/>
<keyword evidence="5 8" id="KW-0812">Transmembrane</keyword>
<feature type="transmembrane region" description="Helical" evidence="8">
    <location>
        <begin position="218"/>
        <end position="236"/>
    </location>
</feature>